<evidence type="ECO:0000313" key="2">
    <source>
        <dbReference type="Proteomes" id="UP000829401"/>
    </source>
</evidence>
<proteinExistence type="predicted"/>
<protein>
    <submittedName>
        <fullName evidence="1">Uncharacterized protein</fullName>
    </submittedName>
</protein>
<dbReference type="OrthoDB" id="2381462at2"/>
<accession>T0BEB6</accession>
<dbReference type="KEGG" id="aaco:K1I37_08570"/>
<name>T0BEB6_ALIAG</name>
<accession>A0A9E6ZU30</accession>
<dbReference type="EMBL" id="CP080467">
    <property type="protein sequence ID" value="UNO50495.1"/>
    <property type="molecule type" value="Genomic_DNA"/>
</dbReference>
<dbReference type="Proteomes" id="UP000829401">
    <property type="component" value="Chromosome"/>
</dbReference>
<reference evidence="2" key="1">
    <citation type="journal article" date="2022" name="G3 (Bethesda)">
        <title>Unveiling the complete genome sequence of Alicyclobacillus acidoterrestris DSM 3922T, a taint-producing strain.</title>
        <authorList>
            <person name="Leonardo I.C."/>
            <person name="Barreto Crespo M.T."/>
            <person name="Gaspar F.B."/>
        </authorList>
    </citation>
    <scope>NUCLEOTIDE SEQUENCE [LARGE SCALE GENOMIC DNA]</scope>
    <source>
        <strain evidence="2">DSM 3922</strain>
    </source>
</reference>
<sequence length="172" mass="20235">MLPLPLRFDGNEWFIILCTIFGFLCVSLLPKRYPRAVCTLVVLFVVSVAIVLDHSIMTPPLDMYDINDYKKYELMDVVTYFMYSPFALISVYLYDKFNPKGFALVGYIIGWSALAEFFEWLATLFHVYTYTTWKLPYSFSVYLVATTLQMVFFRYTMKYYGRHNPKSETSPQ</sequence>
<dbReference type="AlphaFoldDB" id="T0BEB6"/>
<gene>
    <name evidence="1" type="ORF">K1I37_08570</name>
</gene>
<keyword evidence="2" id="KW-1185">Reference proteome</keyword>
<dbReference type="eggNOG" id="ENOG50308U2">
    <property type="taxonomic scope" value="Bacteria"/>
</dbReference>
<evidence type="ECO:0000313" key="1">
    <source>
        <dbReference type="EMBL" id="UNO50495.1"/>
    </source>
</evidence>
<organism evidence="1 2">
    <name type="scientific">Alicyclobacillus acidoterrestris (strain ATCC 49025 / DSM 3922 / CIP 106132 / NCIMB 13137 / GD3B)</name>
    <dbReference type="NCBI Taxonomy" id="1356854"/>
    <lineage>
        <taxon>Bacteria</taxon>
        <taxon>Bacillati</taxon>
        <taxon>Bacillota</taxon>
        <taxon>Bacilli</taxon>
        <taxon>Bacillales</taxon>
        <taxon>Alicyclobacillaceae</taxon>
        <taxon>Alicyclobacillus</taxon>
    </lineage>
</organism>
<dbReference type="STRING" id="1356854.N007_15120"/>